<keyword evidence="3" id="KW-1185">Reference proteome</keyword>
<proteinExistence type="predicted"/>
<evidence type="ECO:0000313" key="3">
    <source>
        <dbReference type="Proteomes" id="UP000265618"/>
    </source>
</evidence>
<comment type="caution">
    <text evidence="2">The sequence shown here is derived from an EMBL/GenBank/DDBJ whole genome shotgun (WGS) entry which is preliminary data.</text>
</comment>
<dbReference type="EMBL" id="BDIP01000135">
    <property type="protein sequence ID" value="GIQ80267.1"/>
    <property type="molecule type" value="Genomic_DNA"/>
</dbReference>
<name>A0A9K3CPH9_9EUKA</name>
<dbReference type="AlphaFoldDB" id="A0A9K3CPH9"/>
<protein>
    <submittedName>
        <fullName evidence="2">Uncharacterized protein</fullName>
    </submittedName>
</protein>
<evidence type="ECO:0000256" key="1">
    <source>
        <dbReference type="SAM" id="MobiDB-lite"/>
    </source>
</evidence>
<feature type="region of interest" description="Disordered" evidence="1">
    <location>
        <begin position="1"/>
        <end position="46"/>
    </location>
</feature>
<organism evidence="2 3">
    <name type="scientific">Kipferlia bialata</name>
    <dbReference type="NCBI Taxonomy" id="797122"/>
    <lineage>
        <taxon>Eukaryota</taxon>
        <taxon>Metamonada</taxon>
        <taxon>Carpediemonas-like organisms</taxon>
        <taxon>Kipferlia</taxon>
    </lineage>
</organism>
<accession>A0A9K3CPH9</accession>
<gene>
    <name evidence="2" type="ORF">KIPB_001040</name>
</gene>
<reference evidence="2 3" key="1">
    <citation type="journal article" date="2018" name="PLoS ONE">
        <title>The draft genome of Kipferlia bialata reveals reductive genome evolution in fornicate parasites.</title>
        <authorList>
            <person name="Tanifuji G."/>
            <person name="Takabayashi S."/>
            <person name="Kume K."/>
            <person name="Takagi M."/>
            <person name="Nakayama T."/>
            <person name="Kamikawa R."/>
            <person name="Inagaki Y."/>
            <person name="Hashimoto T."/>
        </authorList>
    </citation>
    <scope>NUCLEOTIDE SEQUENCE [LARGE SCALE GENOMIC DNA]</scope>
    <source>
        <strain evidence="2">NY0173</strain>
    </source>
</reference>
<feature type="region of interest" description="Disordered" evidence="1">
    <location>
        <begin position="106"/>
        <end position="149"/>
    </location>
</feature>
<evidence type="ECO:0000313" key="2">
    <source>
        <dbReference type="EMBL" id="GIQ80267.1"/>
    </source>
</evidence>
<sequence length="149" mass="15837">MDMDIGLVMDPDDPDQAPPSPVPRHTPLTNPYGVPQAPPRPLVSPFGTLIPSNTTQCPCPNCSVECTPQSLVQHLQDPQFSVSHGTGILRMAQEIRELRQAATIPVPKVPVPPSPSITDAADAVEVSSETEAPGQDQGRPITTGRDCLC</sequence>
<dbReference type="Proteomes" id="UP000265618">
    <property type="component" value="Unassembled WGS sequence"/>
</dbReference>